<keyword evidence="6" id="KW-1185">Reference proteome</keyword>
<organism evidence="5 6">
    <name type="scientific">Trichoglossum hirsutum</name>
    <dbReference type="NCBI Taxonomy" id="265104"/>
    <lineage>
        <taxon>Eukaryota</taxon>
        <taxon>Fungi</taxon>
        <taxon>Dikarya</taxon>
        <taxon>Ascomycota</taxon>
        <taxon>Pezizomycotina</taxon>
        <taxon>Geoglossomycetes</taxon>
        <taxon>Geoglossales</taxon>
        <taxon>Geoglossaceae</taxon>
        <taxon>Trichoglossum</taxon>
    </lineage>
</organism>
<dbReference type="Pfam" id="PF12796">
    <property type="entry name" value="Ank_2"/>
    <property type="match status" value="1"/>
</dbReference>
<dbReference type="Gene3D" id="3.40.50.300">
    <property type="entry name" value="P-loop containing nucleotide triphosphate hydrolases"/>
    <property type="match status" value="1"/>
</dbReference>
<evidence type="ECO:0000259" key="4">
    <source>
        <dbReference type="Pfam" id="PF24883"/>
    </source>
</evidence>
<feature type="domain" description="Nephrocystin 3-like N-terminal" evidence="4">
    <location>
        <begin position="167"/>
        <end position="322"/>
    </location>
</feature>
<evidence type="ECO:0000313" key="6">
    <source>
        <dbReference type="Proteomes" id="UP000750711"/>
    </source>
</evidence>
<dbReference type="Gene3D" id="1.25.40.20">
    <property type="entry name" value="Ankyrin repeat-containing domain"/>
    <property type="match status" value="1"/>
</dbReference>
<dbReference type="EMBL" id="JAGHQM010000448">
    <property type="protein sequence ID" value="KAH0561934.1"/>
    <property type="molecule type" value="Genomic_DNA"/>
</dbReference>
<evidence type="ECO:0000256" key="2">
    <source>
        <dbReference type="PROSITE-ProRule" id="PRU00023"/>
    </source>
</evidence>
<evidence type="ECO:0000256" key="1">
    <source>
        <dbReference type="ARBA" id="ARBA00022737"/>
    </source>
</evidence>
<protein>
    <recommendedName>
        <fullName evidence="7">Ankyrin repeat protein</fullName>
    </recommendedName>
</protein>
<dbReference type="PROSITE" id="PS50088">
    <property type="entry name" value="ANK_REPEAT"/>
    <property type="match status" value="2"/>
</dbReference>
<dbReference type="PANTHER" id="PTHR10039:SF16">
    <property type="entry name" value="GPI INOSITOL-DEACYLASE"/>
    <property type="match status" value="1"/>
</dbReference>
<dbReference type="SMART" id="SM00248">
    <property type="entry name" value="ANK"/>
    <property type="match status" value="3"/>
</dbReference>
<feature type="domain" description="GPI inositol-deacylase winged helix" evidence="3">
    <location>
        <begin position="431"/>
        <end position="509"/>
    </location>
</feature>
<feature type="repeat" description="ANK" evidence="2">
    <location>
        <begin position="620"/>
        <end position="652"/>
    </location>
</feature>
<gene>
    <name evidence="5" type="ORF">GP486_003361</name>
</gene>
<proteinExistence type="predicted"/>
<evidence type="ECO:0000259" key="3">
    <source>
        <dbReference type="Pfam" id="PF22939"/>
    </source>
</evidence>
<dbReference type="SUPFAM" id="SSF48403">
    <property type="entry name" value="Ankyrin repeat"/>
    <property type="match status" value="1"/>
</dbReference>
<dbReference type="InterPro" id="IPR002110">
    <property type="entry name" value="Ankyrin_rpt"/>
</dbReference>
<dbReference type="InterPro" id="IPR056884">
    <property type="entry name" value="NPHP3-like_N"/>
</dbReference>
<dbReference type="PANTHER" id="PTHR10039">
    <property type="entry name" value="AMELOGENIN"/>
    <property type="match status" value="1"/>
</dbReference>
<accession>A0A9P8LDA6</accession>
<dbReference type="PROSITE" id="PS50297">
    <property type="entry name" value="ANK_REP_REGION"/>
    <property type="match status" value="2"/>
</dbReference>
<reference evidence="5" key="1">
    <citation type="submission" date="2021-03" db="EMBL/GenBank/DDBJ databases">
        <title>Comparative genomics and phylogenomic investigation of the class Geoglossomycetes provide insights into ecological specialization and systematics.</title>
        <authorList>
            <person name="Melie T."/>
            <person name="Pirro S."/>
            <person name="Miller A.N."/>
            <person name="Quandt A."/>
        </authorList>
    </citation>
    <scope>NUCLEOTIDE SEQUENCE</scope>
    <source>
        <strain evidence="5">CAQ_001_2017</strain>
    </source>
</reference>
<keyword evidence="1" id="KW-0677">Repeat</keyword>
<feature type="repeat" description="ANK" evidence="2">
    <location>
        <begin position="654"/>
        <end position="686"/>
    </location>
</feature>
<comment type="caution">
    <text evidence="5">The sequence shown here is derived from an EMBL/GenBank/DDBJ whole genome shotgun (WGS) entry which is preliminary data.</text>
</comment>
<dbReference type="Pfam" id="PF22939">
    <property type="entry name" value="WHD_GPIID"/>
    <property type="match status" value="1"/>
</dbReference>
<dbReference type="InterPro" id="IPR036770">
    <property type="entry name" value="Ankyrin_rpt-contain_sf"/>
</dbReference>
<dbReference type="Proteomes" id="UP000750711">
    <property type="component" value="Unassembled WGS sequence"/>
</dbReference>
<dbReference type="Pfam" id="PF24883">
    <property type="entry name" value="NPHP3_N"/>
    <property type="match status" value="1"/>
</dbReference>
<dbReference type="InterPro" id="IPR054471">
    <property type="entry name" value="GPIID_WHD"/>
</dbReference>
<dbReference type="InterPro" id="IPR027417">
    <property type="entry name" value="P-loop_NTPase"/>
</dbReference>
<evidence type="ECO:0008006" key="7">
    <source>
        <dbReference type="Google" id="ProtNLM"/>
    </source>
</evidence>
<keyword evidence="2" id="KW-0040">ANK repeat</keyword>
<name>A0A9P8LDA6_9PEZI</name>
<dbReference type="AlphaFoldDB" id="A0A9P8LDA6"/>
<evidence type="ECO:0000313" key="5">
    <source>
        <dbReference type="EMBL" id="KAH0561934.1"/>
    </source>
</evidence>
<sequence length="720" mass="80223">MASGLPTSSIASLSGRLLTKCYNYGCAAADAPAEVKLLIGEITSLTGILVAMQAHEGGKDNVLSELSPGEIPGEGRMDSLGGPMEQCRQTLQEIHDILDRAKMDSERSSIATATQADVHSIRVELENSRMERRSEEMVQQRRQIYKWLARIDFEMVHATASALHYPGTGTWLLESEEMSTWVEANNAFLWIQGIPILNRIVLPSKSAQDVVAYFYCDFREKDAQRPEAVLGSIICQICRQFDDIPSVVEMAFNSHSNSDGLTTPPSYKELERTLTALLRLCHHATIVIDALDECHHRSDLLNLLADVTTLDPRNVRVLVTSRREMDIVKAFGTLPQISLTVEAVDSDIRRYLSNIVDAKASFAAMNASLKASIVSSLTEGASGMFRWARCQIDDISRLRTNKAIRQALGSLPRDLDETYERILLRIPEYDQTLAKRALMWLAFSLRPMRLCELAEAVVVEVGNFKLDPEERLRDQEDVLAICGSLVTYIKKTDEVILAHHSVKEFLLSERARLSVPIYHLPSSIAETQIAKSCLTYVLQDSFGSGPCLNDPDMEARLHKYPLLIYAAKFWALHVGLRAPDSELMNLALTLLSPSPTPTFMAWVQIICLFSGPGGWYNFPKNATPLYYASSYGLLELVNRLLTEGVDIDGMGGMYRGTALHAAVWRNHPEIVETLLRRGADTRILDINMDTAEDLAYMTGNQTIIELLVENDGIGGRDPIF</sequence>